<evidence type="ECO:0000256" key="1">
    <source>
        <dbReference type="SAM" id="MobiDB-lite"/>
    </source>
</evidence>
<comment type="caution">
    <text evidence="3">The sequence shown here is derived from an EMBL/GenBank/DDBJ whole genome shotgun (WGS) entry which is preliminary data.</text>
</comment>
<keyword evidence="4" id="KW-1185">Reference proteome</keyword>
<organism evidence="3 4">
    <name type="scientific">Nocardia macrotermitis</name>
    <dbReference type="NCBI Taxonomy" id="2585198"/>
    <lineage>
        <taxon>Bacteria</taxon>
        <taxon>Bacillati</taxon>
        <taxon>Actinomycetota</taxon>
        <taxon>Actinomycetes</taxon>
        <taxon>Mycobacteriales</taxon>
        <taxon>Nocardiaceae</taxon>
        <taxon>Nocardia</taxon>
    </lineage>
</organism>
<name>A0A7K0DFG7_9NOCA</name>
<dbReference type="InterPro" id="IPR036388">
    <property type="entry name" value="WH-like_DNA-bd_sf"/>
</dbReference>
<gene>
    <name evidence="3" type="ORF">NRB20_71750</name>
</gene>
<feature type="domain" description="HTH arsR-type" evidence="2">
    <location>
        <begin position="6"/>
        <end position="87"/>
    </location>
</feature>
<dbReference type="EMBL" id="WEGK01000026">
    <property type="protein sequence ID" value="MQY24042.1"/>
    <property type="molecule type" value="Genomic_DNA"/>
</dbReference>
<dbReference type="Proteomes" id="UP000438448">
    <property type="component" value="Unassembled WGS sequence"/>
</dbReference>
<evidence type="ECO:0000313" key="4">
    <source>
        <dbReference type="Proteomes" id="UP000438448"/>
    </source>
</evidence>
<dbReference type="Gene3D" id="6.10.140.2180">
    <property type="match status" value="1"/>
</dbReference>
<dbReference type="Pfam" id="PF12840">
    <property type="entry name" value="HTH_20"/>
    <property type="match status" value="1"/>
</dbReference>
<dbReference type="RefSeq" id="WP_319945815.1">
    <property type="nucleotide sequence ID" value="NZ_WEGK01000026.1"/>
</dbReference>
<dbReference type="InterPro" id="IPR001845">
    <property type="entry name" value="HTH_ArsR_DNA-bd_dom"/>
</dbReference>
<dbReference type="Gene3D" id="1.10.10.10">
    <property type="entry name" value="Winged helix-like DNA-binding domain superfamily/Winged helix DNA-binding domain"/>
    <property type="match status" value="1"/>
</dbReference>
<dbReference type="GO" id="GO:0003700">
    <property type="term" value="F:DNA-binding transcription factor activity"/>
    <property type="evidence" value="ECO:0007669"/>
    <property type="project" value="InterPro"/>
</dbReference>
<dbReference type="AlphaFoldDB" id="A0A7K0DFG7"/>
<accession>A0A7K0DFG7</accession>
<dbReference type="SUPFAM" id="SSF46785">
    <property type="entry name" value="Winged helix' DNA-binding domain"/>
    <property type="match status" value="1"/>
</dbReference>
<proteinExistence type="predicted"/>
<dbReference type="InterPro" id="IPR036390">
    <property type="entry name" value="WH_DNA-bd_sf"/>
</dbReference>
<feature type="region of interest" description="Disordered" evidence="1">
    <location>
        <begin position="169"/>
        <end position="188"/>
    </location>
</feature>
<evidence type="ECO:0000259" key="2">
    <source>
        <dbReference type="SMART" id="SM00418"/>
    </source>
</evidence>
<evidence type="ECO:0000313" key="3">
    <source>
        <dbReference type="EMBL" id="MQY24042.1"/>
    </source>
</evidence>
<reference evidence="3 4" key="1">
    <citation type="submission" date="2019-10" db="EMBL/GenBank/DDBJ databases">
        <title>Nocardia macrotermitis sp. nov. and Nocardia aurantia sp. nov., isolated from the gut of fungus growing-termite Macrotermes natalensis.</title>
        <authorList>
            <person name="Benndorf R."/>
            <person name="Schwitalla J."/>
            <person name="Martin K."/>
            <person name="De Beer W."/>
            <person name="Kaster A.-K."/>
            <person name="Vollmers J."/>
            <person name="Poulsen M."/>
            <person name="Beemelmanns C."/>
        </authorList>
    </citation>
    <scope>NUCLEOTIDE SEQUENCE [LARGE SCALE GENOMIC DNA]</scope>
    <source>
        <strain evidence="3 4">RB20</strain>
    </source>
</reference>
<dbReference type="SMART" id="SM00418">
    <property type="entry name" value="HTH_ARSR"/>
    <property type="match status" value="1"/>
</dbReference>
<protein>
    <recommendedName>
        <fullName evidence="2">HTH arsR-type domain-containing protein</fullName>
    </recommendedName>
</protein>
<sequence length="188" mass="21327">MDSVELLLHPVRLRIVQTFLGDRTLTTSELSAELDDIPPGSLYRHVARMVDAEVLEIVAERRIRGTIERTYRLRLTAAQITPEQLATMSTEDHRRAFTAFVAGLLADFDRYLERDEIDYVRDGVGYRVAGMWLDDAEFIEFIEDLSRVVAPRLANGPAPGRVRRTVRTFHIPAGPDPTPEPPATDERE</sequence>